<dbReference type="Pfam" id="PF07522">
    <property type="entry name" value="DRMBL"/>
    <property type="match status" value="1"/>
</dbReference>
<gene>
    <name evidence="8" type="ORF">V565_169140</name>
</gene>
<dbReference type="Pfam" id="PF12706">
    <property type="entry name" value="Lactamase_B_2"/>
    <property type="match status" value="1"/>
</dbReference>
<evidence type="ECO:0000256" key="5">
    <source>
        <dbReference type="ARBA" id="ARBA00023242"/>
    </source>
</evidence>
<dbReference type="Gene3D" id="3.40.50.12650">
    <property type="match status" value="1"/>
</dbReference>
<evidence type="ECO:0000256" key="4">
    <source>
        <dbReference type="ARBA" id="ARBA00023204"/>
    </source>
</evidence>
<dbReference type="Proteomes" id="UP000027456">
    <property type="component" value="Unassembled WGS sequence"/>
</dbReference>
<dbReference type="InterPro" id="IPR011084">
    <property type="entry name" value="DRMBL"/>
</dbReference>
<dbReference type="GO" id="GO:0003684">
    <property type="term" value="F:damaged DNA binding"/>
    <property type="evidence" value="ECO:0007669"/>
    <property type="project" value="TreeGrafter"/>
</dbReference>
<dbReference type="OrthoDB" id="262529at2759"/>
<accession>A0A074RIY2</accession>
<name>A0A074RIY2_9AGAM</name>
<feature type="domain" description="Metallo-beta-lactamase" evidence="7">
    <location>
        <begin position="15"/>
        <end position="181"/>
    </location>
</feature>
<comment type="subcellular location">
    <subcellularLocation>
        <location evidence="1">Nucleus</location>
    </subcellularLocation>
</comment>
<evidence type="ECO:0000256" key="1">
    <source>
        <dbReference type="ARBA" id="ARBA00004123"/>
    </source>
</evidence>
<dbReference type="FunFam" id="3.40.50.12650:FF:000001">
    <property type="entry name" value="DNA cross-link repair 1A"/>
    <property type="match status" value="1"/>
</dbReference>
<dbReference type="HOGENOM" id="CLU_005260_2_0_1"/>
<comment type="caution">
    <text evidence="8">The sequence shown here is derived from an EMBL/GenBank/DDBJ whole genome shotgun (WGS) entry which is preliminary data.</text>
</comment>
<evidence type="ECO:0000256" key="3">
    <source>
        <dbReference type="ARBA" id="ARBA00022763"/>
    </source>
</evidence>
<dbReference type="STRING" id="1423351.A0A074RIY2"/>
<dbReference type="CDD" id="cd16273">
    <property type="entry name" value="SNM1A-1C-like_MBL-fold"/>
    <property type="match status" value="1"/>
</dbReference>
<dbReference type="PANTHER" id="PTHR23240:SF6">
    <property type="entry name" value="DNA CROSS-LINK REPAIR 1A PROTEIN"/>
    <property type="match status" value="1"/>
</dbReference>
<keyword evidence="9" id="KW-1185">Reference proteome</keyword>
<evidence type="ECO:0000313" key="8">
    <source>
        <dbReference type="EMBL" id="KEP47071.1"/>
    </source>
</evidence>
<evidence type="ECO:0000256" key="2">
    <source>
        <dbReference type="ARBA" id="ARBA00010304"/>
    </source>
</evidence>
<reference evidence="8 9" key="1">
    <citation type="submission" date="2013-12" db="EMBL/GenBank/DDBJ databases">
        <authorList>
            <person name="Cubeta M."/>
            <person name="Pakala S."/>
            <person name="Fedorova N."/>
            <person name="Thomas E."/>
            <person name="Dean R."/>
            <person name="Jabaji S."/>
            <person name="Neate S."/>
            <person name="Toda T."/>
            <person name="Tavantzis S."/>
            <person name="Vilgalys R."/>
            <person name="Bharathan N."/>
            <person name="Pakala S."/>
            <person name="Losada L.S."/>
            <person name="Zafar N."/>
            <person name="Nierman W."/>
        </authorList>
    </citation>
    <scope>NUCLEOTIDE SEQUENCE [LARGE SCALE GENOMIC DNA]</scope>
    <source>
        <strain evidence="8 9">123E</strain>
    </source>
</reference>
<dbReference type="PANTHER" id="PTHR23240">
    <property type="entry name" value="DNA CROSS-LINK REPAIR PROTEIN PSO2/SNM1-RELATED"/>
    <property type="match status" value="1"/>
</dbReference>
<dbReference type="GO" id="GO:0006303">
    <property type="term" value="P:double-strand break repair via nonhomologous end joining"/>
    <property type="evidence" value="ECO:0007669"/>
    <property type="project" value="TreeGrafter"/>
</dbReference>
<dbReference type="GO" id="GO:0035312">
    <property type="term" value="F:5'-3' DNA exonuclease activity"/>
    <property type="evidence" value="ECO:0007669"/>
    <property type="project" value="TreeGrafter"/>
</dbReference>
<proteinExistence type="inferred from homology"/>
<organism evidence="8 9">
    <name type="scientific">Rhizoctonia solani 123E</name>
    <dbReference type="NCBI Taxonomy" id="1423351"/>
    <lineage>
        <taxon>Eukaryota</taxon>
        <taxon>Fungi</taxon>
        <taxon>Dikarya</taxon>
        <taxon>Basidiomycota</taxon>
        <taxon>Agaricomycotina</taxon>
        <taxon>Agaricomycetes</taxon>
        <taxon>Cantharellales</taxon>
        <taxon>Ceratobasidiaceae</taxon>
        <taxon>Rhizoctonia</taxon>
    </lineage>
</organism>
<dbReference type="InterPro" id="IPR001279">
    <property type="entry name" value="Metallo-B-lactamas"/>
</dbReference>
<keyword evidence="4" id="KW-0234">DNA repair</keyword>
<dbReference type="SUPFAM" id="SSF56281">
    <property type="entry name" value="Metallo-hydrolase/oxidoreductase"/>
    <property type="match status" value="1"/>
</dbReference>
<evidence type="ECO:0000259" key="6">
    <source>
        <dbReference type="Pfam" id="PF07522"/>
    </source>
</evidence>
<dbReference type="EMBL" id="AZST01000848">
    <property type="protein sequence ID" value="KEP47071.1"/>
    <property type="molecule type" value="Genomic_DNA"/>
</dbReference>
<keyword evidence="5" id="KW-0539">Nucleus</keyword>
<dbReference type="InterPro" id="IPR036866">
    <property type="entry name" value="RibonucZ/Hydroxyglut_hydro"/>
</dbReference>
<comment type="similarity">
    <text evidence="2">Belongs to the DNA repair metallo-beta-lactamase (DRMBL) family.</text>
</comment>
<feature type="domain" description="DNA repair metallo-beta-lactamase" evidence="6">
    <location>
        <begin position="278"/>
        <end position="406"/>
    </location>
</feature>
<protein>
    <submittedName>
        <fullName evidence="8">DNA cross-link repair protein pso2/snm1</fullName>
    </submittedName>
</protein>
<dbReference type="GO" id="GO:0005634">
    <property type="term" value="C:nucleus"/>
    <property type="evidence" value="ECO:0007669"/>
    <property type="project" value="UniProtKB-SubCell"/>
</dbReference>
<dbReference type="GO" id="GO:0036297">
    <property type="term" value="P:interstrand cross-link repair"/>
    <property type="evidence" value="ECO:0007669"/>
    <property type="project" value="TreeGrafter"/>
</dbReference>
<sequence length="441" mass="49006">MPGMPIAVDAFSYGKIPGVTAYFLSHAHSDHYTNLSSSWDHGPVYCSLTTGNLIKHMRGVDPKWVKPLPENKAIEIPDTGGVTVTLIDANHCPGSSLFVFSGRQTINAGDPPVKSPFVGTDRQFTYLHCGDFRACPAHTLHAAVHGKKLDAVYLDTTYLNPQYCFPPQVMVIDACAELAKRYVQGDRAIQGQSVNLAGKPGWFEPASETLARIQTRTLTKSPSIENLNTSEQRALVVVGTYTIGKERLIKALAKALSSKIYCDSDKHAVFLCQADADLHAMLTTDPAAAQVHVLPLRQINIEGLSEYLTLHQAQYDRILGFKPTGWTYASKYAPAARQNMEPTINQIIARARAHKYDVADLRPRQGSNLQVAVYGVPYSEHSSFRELTCFALSVDWSKIIATVNVGSDESRQKMQTWYDKWAESRRDRTGEMVEHRCADYW</sequence>
<evidence type="ECO:0000259" key="7">
    <source>
        <dbReference type="Pfam" id="PF12706"/>
    </source>
</evidence>
<dbReference type="Gene3D" id="3.60.15.10">
    <property type="entry name" value="Ribonuclease Z/Hydroxyacylglutathione hydrolase-like"/>
    <property type="match status" value="1"/>
</dbReference>
<evidence type="ECO:0000313" key="9">
    <source>
        <dbReference type="Proteomes" id="UP000027456"/>
    </source>
</evidence>
<keyword evidence="3" id="KW-0227">DNA damage</keyword>
<dbReference type="AlphaFoldDB" id="A0A074RIY2"/>